<keyword evidence="10" id="KW-0472">Membrane</keyword>
<feature type="compositionally biased region" description="Basic residues" evidence="9">
    <location>
        <begin position="327"/>
        <end position="337"/>
    </location>
</feature>
<dbReference type="SMART" id="SM00220">
    <property type="entry name" value="S_TKc"/>
    <property type="match status" value="1"/>
</dbReference>
<proteinExistence type="predicted"/>
<dbReference type="PROSITE" id="PS51178">
    <property type="entry name" value="PASTA"/>
    <property type="match status" value="3"/>
</dbReference>
<feature type="region of interest" description="Disordered" evidence="9">
    <location>
        <begin position="255"/>
        <end position="292"/>
    </location>
</feature>
<evidence type="ECO:0000313" key="14">
    <source>
        <dbReference type="Proteomes" id="UP000245080"/>
    </source>
</evidence>
<dbReference type="SUPFAM" id="SSF56112">
    <property type="entry name" value="Protein kinase-like (PK-like)"/>
    <property type="match status" value="1"/>
</dbReference>
<evidence type="ECO:0000256" key="7">
    <source>
        <dbReference type="ARBA" id="ARBA00047899"/>
    </source>
</evidence>
<dbReference type="NCBIfam" id="NF033483">
    <property type="entry name" value="PknB_PASTA_kin"/>
    <property type="match status" value="1"/>
</dbReference>
<dbReference type="EC" id="2.7.11.1" evidence="1"/>
<dbReference type="OrthoDB" id="9788659at2"/>
<dbReference type="InterPro" id="IPR005543">
    <property type="entry name" value="PASTA_dom"/>
</dbReference>
<dbReference type="Pfam" id="PF00069">
    <property type="entry name" value="Pkinase"/>
    <property type="match status" value="1"/>
</dbReference>
<dbReference type="SMART" id="SM00740">
    <property type="entry name" value="PASTA"/>
    <property type="match status" value="3"/>
</dbReference>
<evidence type="ECO:0000313" key="13">
    <source>
        <dbReference type="EMBL" id="PWG00916.1"/>
    </source>
</evidence>
<organism evidence="13 14">
    <name type="scientific">Levilactobacillus bambusae</name>
    <dbReference type="NCBI Taxonomy" id="2024736"/>
    <lineage>
        <taxon>Bacteria</taxon>
        <taxon>Bacillati</taxon>
        <taxon>Bacillota</taxon>
        <taxon>Bacilli</taxon>
        <taxon>Lactobacillales</taxon>
        <taxon>Lactobacillaceae</taxon>
        <taxon>Levilactobacillus</taxon>
    </lineage>
</organism>
<evidence type="ECO:0000259" key="12">
    <source>
        <dbReference type="PROSITE" id="PS51178"/>
    </source>
</evidence>
<dbReference type="FunFam" id="1.10.510.10:FF:000021">
    <property type="entry name" value="Serine/threonine protein kinase"/>
    <property type="match status" value="1"/>
</dbReference>
<comment type="catalytic activity">
    <reaction evidence="8">
        <text>L-seryl-[protein] + ATP = O-phospho-L-seryl-[protein] + ADP + H(+)</text>
        <dbReference type="Rhea" id="RHEA:17989"/>
        <dbReference type="Rhea" id="RHEA-COMP:9863"/>
        <dbReference type="Rhea" id="RHEA-COMP:11604"/>
        <dbReference type="ChEBI" id="CHEBI:15378"/>
        <dbReference type="ChEBI" id="CHEBI:29999"/>
        <dbReference type="ChEBI" id="CHEBI:30616"/>
        <dbReference type="ChEBI" id="CHEBI:83421"/>
        <dbReference type="ChEBI" id="CHEBI:456216"/>
        <dbReference type="EC" id="2.7.11.1"/>
    </reaction>
</comment>
<dbReference type="InterPro" id="IPR008271">
    <property type="entry name" value="Ser/Thr_kinase_AS"/>
</dbReference>
<dbReference type="PROSITE" id="PS00108">
    <property type="entry name" value="PROTEIN_KINASE_ST"/>
    <property type="match status" value="1"/>
</dbReference>
<dbReference type="PANTHER" id="PTHR43289:SF34">
    <property type="entry name" value="SERINE_THREONINE-PROTEIN KINASE YBDM-RELATED"/>
    <property type="match status" value="1"/>
</dbReference>
<accession>A0A2V1N4W2</accession>
<dbReference type="InterPro" id="IPR000719">
    <property type="entry name" value="Prot_kinase_dom"/>
</dbReference>
<keyword evidence="14" id="KW-1185">Reference proteome</keyword>
<dbReference type="CDD" id="cd14014">
    <property type="entry name" value="STKc_PknB_like"/>
    <property type="match status" value="1"/>
</dbReference>
<protein>
    <recommendedName>
        <fullName evidence="1">non-specific serine/threonine protein kinase</fullName>
        <ecNumber evidence="1">2.7.11.1</ecNumber>
    </recommendedName>
</protein>
<keyword evidence="2" id="KW-0723">Serine/threonine-protein kinase</keyword>
<feature type="domain" description="PASTA" evidence="12">
    <location>
        <begin position="433"/>
        <end position="500"/>
    </location>
</feature>
<evidence type="ECO:0000256" key="8">
    <source>
        <dbReference type="ARBA" id="ARBA00048679"/>
    </source>
</evidence>
<keyword evidence="6" id="KW-0067">ATP-binding</keyword>
<evidence type="ECO:0000256" key="1">
    <source>
        <dbReference type="ARBA" id="ARBA00012513"/>
    </source>
</evidence>
<keyword evidence="3" id="KW-0808">Transferase</keyword>
<feature type="transmembrane region" description="Helical" evidence="10">
    <location>
        <begin position="343"/>
        <end position="363"/>
    </location>
</feature>
<name>A0A2V1N4W2_9LACO</name>
<keyword evidence="4" id="KW-0547">Nucleotide-binding</keyword>
<evidence type="ECO:0000256" key="4">
    <source>
        <dbReference type="ARBA" id="ARBA00022741"/>
    </source>
</evidence>
<evidence type="ECO:0000256" key="5">
    <source>
        <dbReference type="ARBA" id="ARBA00022777"/>
    </source>
</evidence>
<dbReference type="AlphaFoldDB" id="A0A2V1N4W2"/>
<dbReference type="PROSITE" id="PS50011">
    <property type="entry name" value="PROTEIN_KINASE_DOM"/>
    <property type="match status" value="1"/>
</dbReference>
<comment type="catalytic activity">
    <reaction evidence="7">
        <text>L-threonyl-[protein] + ATP = O-phospho-L-threonyl-[protein] + ADP + H(+)</text>
        <dbReference type="Rhea" id="RHEA:46608"/>
        <dbReference type="Rhea" id="RHEA-COMP:11060"/>
        <dbReference type="Rhea" id="RHEA-COMP:11605"/>
        <dbReference type="ChEBI" id="CHEBI:15378"/>
        <dbReference type="ChEBI" id="CHEBI:30013"/>
        <dbReference type="ChEBI" id="CHEBI:30616"/>
        <dbReference type="ChEBI" id="CHEBI:61977"/>
        <dbReference type="ChEBI" id="CHEBI:456216"/>
        <dbReference type="EC" id="2.7.11.1"/>
    </reaction>
</comment>
<reference evidence="13 14" key="1">
    <citation type="journal article" date="2018" name="Int. J. Syst. Evol. Microbiol.">
        <title>Lactobacillus bambusae sp. nov., isolated from a traditional fermented Ma-bamboo shoots of Taiwan.</title>
        <authorList>
            <person name="Wang L.-T."/>
        </authorList>
    </citation>
    <scope>NUCLEOTIDE SEQUENCE [LARGE SCALE GENOMIC DNA]</scope>
    <source>
        <strain evidence="13 14">BS-W1</strain>
    </source>
</reference>
<feature type="domain" description="PASTA" evidence="12">
    <location>
        <begin position="365"/>
        <end position="432"/>
    </location>
</feature>
<evidence type="ECO:0000259" key="11">
    <source>
        <dbReference type="PROSITE" id="PS50011"/>
    </source>
</evidence>
<dbReference type="Pfam" id="PF21160">
    <property type="entry name" value="PrkC-like_PASTA-like"/>
    <property type="match status" value="1"/>
</dbReference>
<feature type="region of interest" description="Disordered" evidence="9">
    <location>
        <begin position="308"/>
        <end position="337"/>
    </location>
</feature>
<feature type="domain" description="PASTA" evidence="12">
    <location>
        <begin position="501"/>
        <end position="567"/>
    </location>
</feature>
<dbReference type="GO" id="GO:0004674">
    <property type="term" value="F:protein serine/threonine kinase activity"/>
    <property type="evidence" value="ECO:0007669"/>
    <property type="project" value="UniProtKB-KW"/>
</dbReference>
<dbReference type="InterPro" id="IPR011009">
    <property type="entry name" value="Kinase-like_dom_sf"/>
</dbReference>
<evidence type="ECO:0000256" key="10">
    <source>
        <dbReference type="SAM" id="Phobius"/>
    </source>
</evidence>
<comment type="caution">
    <text evidence="13">The sequence shown here is derived from an EMBL/GenBank/DDBJ whole genome shotgun (WGS) entry which is preliminary data.</text>
</comment>
<evidence type="ECO:0000256" key="9">
    <source>
        <dbReference type="SAM" id="MobiDB-lite"/>
    </source>
</evidence>
<keyword evidence="10" id="KW-0812">Transmembrane</keyword>
<evidence type="ECO:0000256" key="6">
    <source>
        <dbReference type="ARBA" id="ARBA00022840"/>
    </source>
</evidence>
<dbReference type="Gene3D" id="3.30.200.20">
    <property type="entry name" value="Phosphorylase Kinase, domain 1"/>
    <property type="match status" value="1"/>
</dbReference>
<dbReference type="Proteomes" id="UP000245080">
    <property type="component" value="Unassembled WGS sequence"/>
</dbReference>
<dbReference type="EMBL" id="QCXQ01000001">
    <property type="protein sequence ID" value="PWG00916.1"/>
    <property type="molecule type" value="Genomic_DNA"/>
</dbReference>
<dbReference type="Pfam" id="PF03793">
    <property type="entry name" value="PASTA"/>
    <property type="match status" value="3"/>
</dbReference>
<dbReference type="PANTHER" id="PTHR43289">
    <property type="entry name" value="MITOGEN-ACTIVATED PROTEIN KINASE KINASE KINASE 20-RELATED"/>
    <property type="match status" value="1"/>
</dbReference>
<dbReference type="FunFam" id="3.30.200.20:FF:000035">
    <property type="entry name" value="Serine/threonine protein kinase Stk1"/>
    <property type="match status" value="1"/>
</dbReference>
<dbReference type="Gene3D" id="3.30.10.20">
    <property type="match status" value="3"/>
</dbReference>
<dbReference type="Gene3D" id="1.10.510.10">
    <property type="entry name" value="Transferase(Phosphotransferase) domain 1"/>
    <property type="match status" value="1"/>
</dbReference>
<sequence>MQPGYILGGRYQIIRALGEGGMANVYLAHDRILDRDVSVKLLRLDLRDDPHTIKRFHREAKAASELISDNIVAVLDAGEENGTQFLVMEYVNGTDLKQYIKKHFPIPYQEVINIMEQILAGVKAAHRQGIIHRDLKPQNILINRTGLVKITDFGIAIALSEHALTQTNTVLGSVHYLSPEQARGGMATCQSDIYSLGIILYEMLTGSVPFEGETAVSIALKHFKNEVPSVREFDRRIPQALENVVLKATAKQPSDRYESVEDMADDLSSALAPSRSDEPKYRPQPNDDGETKVISSAAITEELSRFRQSGASIADSAEISRDDTRQNHKKKKRPNRHPRRRRFAIFVGVLFFLFCGVVIGLALSRPQMGTVPEVNGASLTTAKHQLENQHLRTGKIHYLTNEKVAKGRIIKTEPVSGTELRQDTTVGIWLSSGPKKIKLANYIGKNYAMVAAELEAEGVTVDRELLSSSTVAAGRIIQQDVPDGKRVFPKKTTVHFTVSSGYKEITLPDLSGKTKSEAQQFADQNALNITYQYQYSSDVEKDRVISQKPGSEAVVREGGELAVVISKGVQKKDDKTDSFTVNVTVPFSANETSSSSTSSGSNAASSSENVVQVYIRDSDHSMNSVYRQLTISKATEVSIPYTVATGKTAGYKIVRDGKTVMQDNNLTADSH</sequence>
<keyword evidence="5 13" id="KW-0418">Kinase</keyword>
<dbReference type="Gene3D" id="2.60.40.2560">
    <property type="match status" value="1"/>
</dbReference>
<keyword evidence="10" id="KW-1133">Transmembrane helix</keyword>
<evidence type="ECO:0000256" key="3">
    <source>
        <dbReference type="ARBA" id="ARBA00022679"/>
    </source>
</evidence>
<dbReference type="CDD" id="cd06577">
    <property type="entry name" value="PASTA_pknB"/>
    <property type="match status" value="3"/>
</dbReference>
<gene>
    <name evidence="13" type="primary">pknB</name>
    <name evidence="13" type="ORF">DCM90_01705</name>
</gene>
<feature type="domain" description="Protein kinase" evidence="11">
    <location>
        <begin position="11"/>
        <end position="271"/>
    </location>
</feature>
<evidence type="ECO:0000256" key="2">
    <source>
        <dbReference type="ARBA" id="ARBA00022527"/>
    </source>
</evidence>
<dbReference type="GO" id="GO:0005524">
    <property type="term" value="F:ATP binding"/>
    <property type="evidence" value="ECO:0007669"/>
    <property type="project" value="UniProtKB-KW"/>
</dbReference>
<dbReference type="RefSeq" id="WP_109249629.1">
    <property type="nucleotide sequence ID" value="NZ_QCXQ01000001.1"/>
</dbReference>